<evidence type="ECO:0000256" key="5">
    <source>
        <dbReference type="ARBA" id="ARBA00023136"/>
    </source>
</evidence>
<dbReference type="PATRIC" id="fig|265546.4.peg.1183"/>
<evidence type="ECO:0000256" key="2">
    <source>
        <dbReference type="ARBA" id="ARBA00022475"/>
    </source>
</evidence>
<dbReference type="GO" id="GO:0043190">
    <property type="term" value="C:ATP-binding cassette (ABC) transporter complex"/>
    <property type="evidence" value="ECO:0007669"/>
    <property type="project" value="InterPro"/>
</dbReference>
<accession>A0A0D0HQE2</accession>
<organism evidence="7 8">
    <name type="scientific">Anoxybacillus ayderensis</name>
    <dbReference type="NCBI Taxonomy" id="265546"/>
    <lineage>
        <taxon>Bacteria</taxon>
        <taxon>Bacillati</taxon>
        <taxon>Bacillota</taxon>
        <taxon>Bacilli</taxon>
        <taxon>Bacillales</taxon>
        <taxon>Anoxybacillaceae</taxon>
        <taxon>Anoxybacillus</taxon>
    </lineage>
</organism>
<evidence type="ECO:0000256" key="6">
    <source>
        <dbReference type="SAM" id="Phobius"/>
    </source>
</evidence>
<dbReference type="InterPro" id="IPR003339">
    <property type="entry name" value="ABC/ECF_trnsptr_transmembrane"/>
</dbReference>
<evidence type="ECO:0000313" key="8">
    <source>
        <dbReference type="Proteomes" id="UP000032047"/>
    </source>
</evidence>
<evidence type="ECO:0000256" key="4">
    <source>
        <dbReference type="ARBA" id="ARBA00022989"/>
    </source>
</evidence>
<feature type="transmembrane region" description="Helical" evidence="6">
    <location>
        <begin position="67"/>
        <end position="87"/>
    </location>
</feature>
<dbReference type="PANTHER" id="PTHR34857:SF2">
    <property type="entry name" value="SLL0384 PROTEIN"/>
    <property type="match status" value="1"/>
</dbReference>
<dbReference type="Pfam" id="PF02361">
    <property type="entry name" value="CbiQ"/>
    <property type="match status" value="1"/>
</dbReference>
<dbReference type="PANTHER" id="PTHR34857">
    <property type="entry name" value="SLL0384 PROTEIN"/>
    <property type="match status" value="1"/>
</dbReference>
<dbReference type="InterPro" id="IPR051611">
    <property type="entry name" value="ECF_transporter_component"/>
</dbReference>
<comment type="subcellular location">
    <subcellularLocation>
        <location evidence="1">Cell membrane</location>
        <topology evidence="1">Multi-pass membrane protein</topology>
    </subcellularLocation>
</comment>
<dbReference type="NCBIfam" id="TIGR02454">
    <property type="entry name" value="ECF_T_CbiQ"/>
    <property type="match status" value="1"/>
</dbReference>
<keyword evidence="8" id="KW-1185">Reference proteome</keyword>
<dbReference type="InterPro" id="IPR012809">
    <property type="entry name" value="ECF_CbiQ"/>
</dbReference>
<keyword evidence="4 6" id="KW-1133">Transmembrane helix</keyword>
<feature type="transmembrane region" description="Helical" evidence="6">
    <location>
        <begin position="228"/>
        <end position="244"/>
    </location>
</feature>
<evidence type="ECO:0000313" key="7">
    <source>
        <dbReference type="EMBL" id="KIP21512.1"/>
    </source>
</evidence>
<name>A0A0D0HQE2_9BACL</name>
<feature type="transmembrane region" description="Helical" evidence="6">
    <location>
        <begin position="99"/>
        <end position="123"/>
    </location>
</feature>
<proteinExistence type="predicted"/>
<dbReference type="AlphaFoldDB" id="A0A0D0HQE2"/>
<dbReference type="GO" id="GO:0006824">
    <property type="term" value="P:cobalt ion transport"/>
    <property type="evidence" value="ECO:0007669"/>
    <property type="project" value="InterPro"/>
</dbReference>
<sequence>MIHAHMSNMKKRRHDVHPLSMLIITFTYIFVVASFHTYAFIELVPLSLYPITMIVFYRLSIRHIKRVLLASLPFITVIGASQLFFIHEHVSFFHWRIEAGWLSFATLLVKNTLAVLAATVLFLTTPIEQLAGALLSLRIPRLLVIQLLLTYRYIFLFLEEAKRLRQAYMLRAPNHRAIQLSVWGSLVGHLLLRTFERAERVYEAMTLRGFSIQRMHIKIKRWTTKERIYTYVTVILFIVYRLVVI</sequence>
<feature type="transmembrane region" description="Helical" evidence="6">
    <location>
        <begin position="21"/>
        <end position="38"/>
    </location>
</feature>
<dbReference type="CDD" id="cd16914">
    <property type="entry name" value="EcfT"/>
    <property type="match status" value="1"/>
</dbReference>
<protein>
    <submittedName>
        <fullName evidence="7">Cobalt transport protein CbiQ</fullName>
    </submittedName>
</protein>
<evidence type="ECO:0000256" key="3">
    <source>
        <dbReference type="ARBA" id="ARBA00022692"/>
    </source>
</evidence>
<dbReference type="RefSeq" id="WP_021095562.1">
    <property type="nucleotide sequence ID" value="NZ_ANOC01000047.1"/>
</dbReference>
<comment type="caution">
    <text evidence="7">The sequence shown here is derived from an EMBL/GenBank/DDBJ whole genome shotgun (WGS) entry which is preliminary data.</text>
</comment>
<keyword evidence="2" id="KW-1003">Cell membrane</keyword>
<keyword evidence="5 6" id="KW-0472">Membrane</keyword>
<dbReference type="EMBL" id="JXTG01000004">
    <property type="protein sequence ID" value="KIP21512.1"/>
    <property type="molecule type" value="Genomic_DNA"/>
</dbReference>
<keyword evidence="3 6" id="KW-0812">Transmembrane</keyword>
<reference evidence="7 8" key="1">
    <citation type="submission" date="2015-01" db="EMBL/GenBank/DDBJ databases">
        <title>Genome sequence of Anoxybacillus ayderensis strain AB04.</title>
        <authorList>
            <person name="Belduz A.O."/>
            <person name="Canakci S."/>
            <person name="Chan K.-G."/>
            <person name="Kahar U.M."/>
            <person name="Yaakob A.S."/>
            <person name="Chan C.S."/>
            <person name="Goh K.M."/>
        </authorList>
    </citation>
    <scope>NUCLEOTIDE SEQUENCE [LARGE SCALE GENOMIC DNA]</scope>
    <source>
        <strain evidence="7 8">AB04</strain>
    </source>
</reference>
<dbReference type="Proteomes" id="UP000032047">
    <property type="component" value="Unassembled WGS sequence"/>
</dbReference>
<gene>
    <name evidence="7" type="ORF">JV16_01191</name>
</gene>
<evidence type="ECO:0000256" key="1">
    <source>
        <dbReference type="ARBA" id="ARBA00004651"/>
    </source>
</evidence>
<feature type="transmembrane region" description="Helical" evidence="6">
    <location>
        <begin position="44"/>
        <end position="60"/>
    </location>
</feature>